<proteinExistence type="predicted"/>
<sequence length="84" mass="9409">MTKLLAPQENDEMFHSLLGSDPGVKLKPMNLGIKVICCDVSTGDIRPYVPENFQISIFRLYMDYIILDQELPWISLGSSSCGNT</sequence>
<protein>
    <submittedName>
        <fullName evidence="1">Uncharacterized protein</fullName>
    </submittedName>
</protein>
<comment type="caution">
    <text evidence="1">The sequence shown here is derived from an EMBL/GenBank/DDBJ whole genome shotgun (WGS) entry which is preliminary data.</text>
</comment>
<accession>A0A4Y2BLA9</accession>
<reference evidence="1 2" key="1">
    <citation type="journal article" date="2019" name="Sci. Rep.">
        <title>Orb-weaving spider Araneus ventricosus genome elucidates the spidroin gene catalogue.</title>
        <authorList>
            <person name="Kono N."/>
            <person name="Nakamura H."/>
            <person name="Ohtoshi R."/>
            <person name="Moran D.A.P."/>
            <person name="Shinohara A."/>
            <person name="Yoshida Y."/>
            <person name="Fujiwara M."/>
            <person name="Mori M."/>
            <person name="Tomita M."/>
            <person name="Arakawa K."/>
        </authorList>
    </citation>
    <scope>NUCLEOTIDE SEQUENCE [LARGE SCALE GENOMIC DNA]</scope>
</reference>
<organism evidence="1 2">
    <name type="scientific">Araneus ventricosus</name>
    <name type="common">Orbweaver spider</name>
    <name type="synonym">Epeira ventricosa</name>
    <dbReference type="NCBI Taxonomy" id="182803"/>
    <lineage>
        <taxon>Eukaryota</taxon>
        <taxon>Metazoa</taxon>
        <taxon>Ecdysozoa</taxon>
        <taxon>Arthropoda</taxon>
        <taxon>Chelicerata</taxon>
        <taxon>Arachnida</taxon>
        <taxon>Araneae</taxon>
        <taxon>Araneomorphae</taxon>
        <taxon>Entelegynae</taxon>
        <taxon>Araneoidea</taxon>
        <taxon>Araneidae</taxon>
        <taxon>Araneus</taxon>
    </lineage>
</organism>
<name>A0A4Y2BLA9_ARAVE</name>
<keyword evidence="2" id="KW-1185">Reference proteome</keyword>
<dbReference type="Proteomes" id="UP000499080">
    <property type="component" value="Unassembled WGS sequence"/>
</dbReference>
<gene>
    <name evidence="1" type="ORF">AVEN_91516_1</name>
</gene>
<dbReference type="EMBL" id="BGPR01000084">
    <property type="protein sequence ID" value="GBL92175.1"/>
    <property type="molecule type" value="Genomic_DNA"/>
</dbReference>
<dbReference type="AlphaFoldDB" id="A0A4Y2BLA9"/>
<evidence type="ECO:0000313" key="2">
    <source>
        <dbReference type="Proteomes" id="UP000499080"/>
    </source>
</evidence>
<evidence type="ECO:0000313" key="1">
    <source>
        <dbReference type="EMBL" id="GBL92175.1"/>
    </source>
</evidence>